<feature type="domain" description="ABC transporter" evidence="18">
    <location>
        <begin position="852"/>
        <end position="1096"/>
    </location>
</feature>
<evidence type="ECO:0000256" key="7">
    <source>
        <dbReference type="ARBA" id="ARBA00022946"/>
    </source>
</evidence>
<dbReference type="RefSeq" id="XP_009166664.1">
    <property type="nucleotide sequence ID" value="XM_009168400.1"/>
</dbReference>
<evidence type="ECO:0000256" key="17">
    <source>
        <dbReference type="SAM" id="Phobius"/>
    </source>
</evidence>
<keyword evidence="2" id="KW-0813">Transport</keyword>
<feature type="region of interest" description="Disordered" evidence="16">
    <location>
        <begin position="1107"/>
        <end position="1127"/>
    </location>
</feature>
<comment type="similarity">
    <text evidence="11">Belongs to the ABC transporter superfamily. ABCB family. Heavy Metal importer (TC 3.A.1.210) subfamily.</text>
</comment>
<dbReference type="Proteomes" id="UP000054324">
    <property type="component" value="Unassembled WGS sequence"/>
</dbReference>
<feature type="transmembrane region" description="Helical" evidence="17">
    <location>
        <begin position="617"/>
        <end position="641"/>
    </location>
</feature>
<feature type="transmembrane region" description="Helical" evidence="17">
    <location>
        <begin position="278"/>
        <end position="301"/>
    </location>
</feature>
<evidence type="ECO:0000256" key="6">
    <source>
        <dbReference type="ARBA" id="ARBA00022840"/>
    </source>
</evidence>
<evidence type="ECO:0000256" key="13">
    <source>
        <dbReference type="ARBA" id="ARBA00042945"/>
    </source>
</evidence>
<evidence type="ECO:0000256" key="1">
    <source>
        <dbReference type="ARBA" id="ARBA00004448"/>
    </source>
</evidence>
<evidence type="ECO:0000256" key="3">
    <source>
        <dbReference type="ARBA" id="ARBA00022692"/>
    </source>
</evidence>
<dbReference type="SMART" id="SM00382">
    <property type="entry name" value="AAA"/>
    <property type="match status" value="1"/>
</dbReference>
<dbReference type="GO" id="GO:0005743">
    <property type="term" value="C:mitochondrial inner membrane"/>
    <property type="evidence" value="ECO:0007669"/>
    <property type="project" value="UniProtKB-SubCell"/>
</dbReference>
<dbReference type="Gene3D" id="3.40.50.300">
    <property type="entry name" value="P-loop containing nucleotide triphosphate hydrolases"/>
    <property type="match status" value="1"/>
</dbReference>
<dbReference type="GeneID" id="20318016"/>
<comment type="catalytic activity">
    <reaction evidence="15">
        <text>(glutathione)4[2Fe(III)-2S] cluster(in) + ATP + H2O = (glutathione)4[2Fe(III)-2S] cluster(out) + ADP + phosphate + H(+)</text>
        <dbReference type="Rhea" id="RHEA:67028"/>
        <dbReference type="ChEBI" id="CHEBI:15377"/>
        <dbReference type="ChEBI" id="CHEBI:15378"/>
        <dbReference type="ChEBI" id="CHEBI:30616"/>
        <dbReference type="ChEBI" id="CHEBI:43474"/>
        <dbReference type="ChEBI" id="CHEBI:167627"/>
        <dbReference type="ChEBI" id="CHEBI:456216"/>
    </reaction>
    <physiologicalReaction direction="left-to-right" evidence="15">
        <dbReference type="Rhea" id="RHEA:67029"/>
    </physiologicalReaction>
</comment>
<dbReference type="InterPro" id="IPR039421">
    <property type="entry name" value="Type_1_exporter"/>
</dbReference>
<organism evidence="20 21">
    <name type="scientific">Opisthorchis viverrini</name>
    <name type="common">Southeast Asian liver fluke</name>
    <dbReference type="NCBI Taxonomy" id="6198"/>
    <lineage>
        <taxon>Eukaryota</taxon>
        <taxon>Metazoa</taxon>
        <taxon>Spiralia</taxon>
        <taxon>Lophotrochozoa</taxon>
        <taxon>Platyhelminthes</taxon>
        <taxon>Trematoda</taxon>
        <taxon>Digenea</taxon>
        <taxon>Opisthorchiida</taxon>
        <taxon>Opisthorchiata</taxon>
        <taxon>Opisthorchiidae</taxon>
        <taxon>Opisthorchis</taxon>
    </lineage>
</organism>
<dbReference type="SUPFAM" id="SSF90123">
    <property type="entry name" value="ABC transporter transmembrane region"/>
    <property type="match status" value="1"/>
</dbReference>
<dbReference type="EMBL" id="KL596675">
    <property type="protein sequence ID" value="KER29631.1"/>
    <property type="molecule type" value="Genomic_DNA"/>
</dbReference>
<feature type="domain" description="ABC transmembrane type-1" evidence="19">
    <location>
        <begin position="500"/>
        <end position="816"/>
    </location>
</feature>
<keyword evidence="6" id="KW-0067">ATP-binding</keyword>
<dbReference type="PANTHER" id="PTHR24221:SF402">
    <property type="entry name" value="IRON-SULFUR CLUSTERS TRANSPORTER ABCB7, MITOCHONDRIAL"/>
    <property type="match status" value="1"/>
</dbReference>
<evidence type="ECO:0000256" key="4">
    <source>
        <dbReference type="ARBA" id="ARBA00022741"/>
    </source>
</evidence>
<name>A0A074ZRA1_OPIVI</name>
<keyword evidence="9" id="KW-0496">Mitochondrion</keyword>
<proteinExistence type="inferred from homology"/>
<comment type="subcellular location">
    <subcellularLocation>
        <location evidence="1">Mitochondrion inner membrane</location>
        <topology evidence="1">Multi-pass membrane protein</topology>
    </subcellularLocation>
</comment>
<keyword evidence="4" id="KW-0547">Nucleotide-binding</keyword>
<feature type="compositionally biased region" description="Basic and acidic residues" evidence="16">
    <location>
        <begin position="1108"/>
        <end position="1117"/>
    </location>
</feature>
<dbReference type="InterPro" id="IPR011527">
    <property type="entry name" value="ABC1_TM_dom"/>
</dbReference>
<keyword evidence="5" id="KW-0999">Mitochondrion inner membrane</keyword>
<dbReference type="InterPro" id="IPR003593">
    <property type="entry name" value="AAA+_ATPase"/>
</dbReference>
<accession>A0A074ZRA1</accession>
<evidence type="ECO:0000313" key="20">
    <source>
        <dbReference type="EMBL" id="KER29631.1"/>
    </source>
</evidence>
<dbReference type="Pfam" id="PF00005">
    <property type="entry name" value="ABC_tran"/>
    <property type="match status" value="1"/>
</dbReference>
<evidence type="ECO:0000256" key="9">
    <source>
        <dbReference type="ARBA" id="ARBA00023128"/>
    </source>
</evidence>
<evidence type="ECO:0000256" key="2">
    <source>
        <dbReference type="ARBA" id="ARBA00022448"/>
    </source>
</evidence>
<dbReference type="OrthoDB" id="6500128at2759"/>
<dbReference type="FunFam" id="1.20.1560.10:FF:000004">
    <property type="entry name" value="ATP-binding cassette sub-family B member 7"/>
    <property type="match status" value="1"/>
</dbReference>
<dbReference type="GO" id="GO:0016887">
    <property type="term" value="F:ATP hydrolysis activity"/>
    <property type="evidence" value="ECO:0007669"/>
    <property type="project" value="InterPro"/>
</dbReference>
<protein>
    <recommendedName>
        <fullName evidence="12">Iron-sulfur clusters transporter ABCB7, mitochondrial</fullName>
    </recommendedName>
    <alternativeName>
        <fullName evidence="13">ATP-binding cassette sub-family B member 7, mitochondrial</fullName>
    </alternativeName>
</protein>
<keyword evidence="21" id="KW-1185">Reference proteome</keyword>
<dbReference type="PROSITE" id="PS50929">
    <property type="entry name" value="ABC_TM1F"/>
    <property type="match status" value="1"/>
</dbReference>
<feature type="transmembrane region" description="Helical" evidence="17">
    <location>
        <begin position="445"/>
        <end position="467"/>
    </location>
</feature>
<gene>
    <name evidence="20" type="ORF">T265_03829</name>
</gene>
<evidence type="ECO:0000256" key="11">
    <source>
        <dbReference type="ARBA" id="ARBA00024363"/>
    </source>
</evidence>
<reference evidence="20 21" key="1">
    <citation type="submission" date="2013-11" db="EMBL/GenBank/DDBJ databases">
        <title>Opisthorchis viverrini - life in the bile duct.</title>
        <authorList>
            <person name="Young N.D."/>
            <person name="Nagarajan N."/>
            <person name="Lin S.J."/>
            <person name="Korhonen P.K."/>
            <person name="Jex A.R."/>
            <person name="Hall R.S."/>
            <person name="Safavi-Hemami H."/>
            <person name="Kaewkong W."/>
            <person name="Bertrand D."/>
            <person name="Gao S."/>
            <person name="Seet Q."/>
            <person name="Wongkham S."/>
            <person name="Teh B.T."/>
            <person name="Wongkham C."/>
            <person name="Intapan P.M."/>
            <person name="Maleewong W."/>
            <person name="Yang X."/>
            <person name="Hu M."/>
            <person name="Wang Z."/>
            <person name="Hofmann A."/>
            <person name="Sternberg P.W."/>
            <person name="Tan P."/>
            <person name="Wang J."/>
            <person name="Gasser R.B."/>
        </authorList>
    </citation>
    <scope>NUCLEOTIDE SEQUENCE [LARGE SCALE GENOMIC DNA]</scope>
</reference>
<evidence type="ECO:0000256" key="12">
    <source>
        <dbReference type="ARBA" id="ARBA00041016"/>
    </source>
</evidence>
<feature type="transmembrane region" description="Helical" evidence="17">
    <location>
        <begin position="647"/>
        <end position="669"/>
    </location>
</feature>
<evidence type="ECO:0000259" key="19">
    <source>
        <dbReference type="PROSITE" id="PS50929"/>
    </source>
</evidence>
<dbReference type="PROSITE" id="PS50893">
    <property type="entry name" value="ABC_TRANSPORTER_2"/>
    <property type="match status" value="1"/>
</dbReference>
<dbReference type="PROSITE" id="PS00211">
    <property type="entry name" value="ABC_TRANSPORTER_1"/>
    <property type="match status" value="1"/>
</dbReference>
<dbReference type="InterPro" id="IPR003439">
    <property type="entry name" value="ABC_transporter-like_ATP-bd"/>
</dbReference>
<dbReference type="InterPro" id="IPR027417">
    <property type="entry name" value="P-loop_NTPase"/>
</dbReference>
<evidence type="ECO:0000256" key="8">
    <source>
        <dbReference type="ARBA" id="ARBA00022989"/>
    </source>
</evidence>
<evidence type="ECO:0000259" key="18">
    <source>
        <dbReference type="PROSITE" id="PS50893"/>
    </source>
</evidence>
<dbReference type="PANTHER" id="PTHR24221">
    <property type="entry name" value="ATP-BINDING CASSETTE SUB-FAMILY B"/>
    <property type="match status" value="1"/>
</dbReference>
<dbReference type="Pfam" id="PF00664">
    <property type="entry name" value="ABC_membrane"/>
    <property type="match status" value="1"/>
</dbReference>
<dbReference type="InterPro" id="IPR036640">
    <property type="entry name" value="ABC1_TM_sf"/>
</dbReference>
<evidence type="ECO:0000256" key="14">
    <source>
        <dbReference type="ARBA" id="ARBA00045666"/>
    </source>
</evidence>
<dbReference type="InterPro" id="IPR017871">
    <property type="entry name" value="ABC_transporter-like_CS"/>
</dbReference>
<dbReference type="AlphaFoldDB" id="A0A074ZRA1"/>
<dbReference type="GO" id="GO:0006879">
    <property type="term" value="P:intracellular iron ion homeostasis"/>
    <property type="evidence" value="ECO:0007669"/>
    <property type="project" value="TreeGrafter"/>
</dbReference>
<evidence type="ECO:0000256" key="16">
    <source>
        <dbReference type="SAM" id="MobiDB-lite"/>
    </source>
</evidence>
<dbReference type="GO" id="GO:0005524">
    <property type="term" value="F:ATP binding"/>
    <property type="evidence" value="ECO:0007669"/>
    <property type="project" value="UniProtKB-KW"/>
</dbReference>
<feature type="transmembrane region" description="Helical" evidence="17">
    <location>
        <begin position="386"/>
        <end position="406"/>
    </location>
</feature>
<feature type="transmembrane region" description="Helical" evidence="17">
    <location>
        <begin position="499"/>
        <end position="520"/>
    </location>
</feature>
<keyword evidence="10 17" id="KW-0472">Membrane</keyword>
<keyword evidence="8 17" id="KW-1133">Transmembrane helix</keyword>
<evidence type="ECO:0000256" key="10">
    <source>
        <dbReference type="ARBA" id="ARBA00023136"/>
    </source>
</evidence>
<keyword evidence="3 17" id="KW-0812">Transmembrane</keyword>
<evidence type="ECO:0000256" key="15">
    <source>
        <dbReference type="ARBA" id="ARBA00048046"/>
    </source>
</evidence>
<feature type="transmembrane region" description="Helical" evidence="17">
    <location>
        <begin position="331"/>
        <end position="350"/>
    </location>
</feature>
<keyword evidence="7" id="KW-0809">Transit peptide</keyword>
<dbReference type="KEGG" id="ovi:T265_03829"/>
<dbReference type="GO" id="GO:0140359">
    <property type="term" value="F:ABC-type transporter activity"/>
    <property type="evidence" value="ECO:0007669"/>
    <property type="project" value="InterPro"/>
</dbReference>
<dbReference type="CDD" id="cd18582">
    <property type="entry name" value="ABC_6TM_ATM1_ABCB7"/>
    <property type="match status" value="1"/>
</dbReference>
<dbReference type="STRING" id="6198.A0A074ZRA1"/>
<dbReference type="CTD" id="20318016"/>
<comment type="function">
    <text evidence="14">Performs an essential function in the generation of cytoplasmic iron-sulfur proteins by mediating the ATP-dependent export of Fe/S cluster precursors synthesized by NFS1 and other mitochondrial proteins. Hydrolyzes ATP. Binds glutathione and may function by transporting a glutathione-conjugated iron-sulfur compound.</text>
</comment>
<dbReference type="Gene3D" id="1.20.1560.10">
    <property type="entry name" value="ABC transporter type 1, transmembrane domain"/>
    <property type="match status" value="2"/>
</dbReference>
<dbReference type="FunFam" id="3.40.50.300:FF:000287">
    <property type="entry name" value="Multidrug ABC transporter ATP-binding protein"/>
    <property type="match status" value="1"/>
</dbReference>
<evidence type="ECO:0000313" key="21">
    <source>
        <dbReference type="Proteomes" id="UP000054324"/>
    </source>
</evidence>
<dbReference type="SUPFAM" id="SSF52540">
    <property type="entry name" value="P-loop containing nucleoside triphosphate hydrolases"/>
    <property type="match status" value="1"/>
</dbReference>
<evidence type="ECO:0000256" key="5">
    <source>
        <dbReference type="ARBA" id="ARBA00022792"/>
    </source>
</evidence>
<sequence>MEDALPASNACGVEVLPGPPLTDIEYADDITLLGSDPVAMQTILNNLNNSASRFGMRFTPAKCKVLLQDWVGSNPSLMLAVNRLSPGGLANDEITIRIGKARAAFAHLRHLWRRRDISFSVKGRVYNAAVRSTLLYGSETWSLRAEDVKRLSVFDHRCLRSIVRIWWGHRISNAEVMLHRILRRNAPQISLSSVGAFGRQVYVASLIDSRFQYPLSATTSVFTRHSSSLSRRSWDSLFRGRLDQDDMLVSSKHKQHTHPSGDQDAQPFATAPKRVRSLMLSVPCFLFQLVLELPTVNYIVVMRRLHFNWPKGDQRTTFNISQGLMEASCRFCFLLCLSKTILMFLCISFLSMMHPFPQSLSDWYIVSKLLSYIWPADQPRIRLRVVAALSLLLSAKLVNVLVPFVFKYAIDCYSGNVPVFLADIHPATAATATLLCWLMEASCRFCFLLCLSKTILMFLCISFLSMMHPFPQSLSDWYIVSKLLSYIWPADQPRIRLRVVAALSLLLSAKLVNVLVPFVFKYAIDCYSGNVPVFLADIHPATAATATLLCYGIFRATSSGLNELRTAVFAKAAQSSIHKVGVQVFRHMHDLDLSYHLGRRTGALGKAIDRGARGIQFILTAMVFNLFPTALEVALVTGILYYKYGTVASIIALTCIGAYTSFTFAITRWRTQFRVAMNRADGRAGSQATDSLINYETVKYFNNEEHEAGIYDRLQKEYADASVKTTTSLAVLNFGQAAIFSAGLAATMIAVASQIALDPISGVATAAVVGDLVSGTAAERTAQAFTVGDLVLVNGLLFQLSVPLNFLGTMYREVRQSLVDMSTMFLLMELEPKIKSPPGAPNLIIDKSNASIEFRDVKFAYMSKDGKKSDMLIGRSICDGLSFKVDPGQRVAVVGGSGTGKSTLVRLIYRFFDVNEGAILVGGQDVRSVNLDSLRRAIAVVPQDAVLFHNTIYYNLQYGNLNATPEQVYEATKLADLASAIERMPHGYETQVGERGLKLSGGEKQRVAIARALLKQAPILIYDEATSSLDSITEHNILQRLAKVTPGTTSLVIAHRLSTIVDADEILVLRNGRISERGTHLSLLNQPNSYYSQLWEQQLHGRSTLSEPMDKAEELSERISAPSEVSR</sequence>